<comment type="caution">
    <text evidence="1">The sequence shown here is derived from an EMBL/GenBank/DDBJ whole genome shotgun (WGS) entry which is preliminary data.</text>
</comment>
<reference evidence="1 2" key="2">
    <citation type="submission" date="2009-02" db="EMBL/GenBank/DDBJ databases">
        <title>Draft genome sequence of Blautia hydrogenotrophica DSM 10507 (Ruminococcus hydrogenotrophicus DSM 10507).</title>
        <authorList>
            <person name="Sudarsanam P."/>
            <person name="Ley R."/>
            <person name="Guruge J."/>
            <person name="Turnbaugh P.J."/>
            <person name="Mahowald M."/>
            <person name="Liep D."/>
            <person name="Gordon J."/>
        </authorList>
    </citation>
    <scope>NUCLEOTIDE SEQUENCE [LARGE SCALE GENOMIC DNA]</scope>
    <source>
        <strain evidence="2">DSM 10507 / JCM 14656 / S5a33</strain>
    </source>
</reference>
<organism evidence="1 2">
    <name type="scientific">Blautia hydrogenotrophica (strain DSM 10507 / JCM 14656 / S5a33)</name>
    <name type="common">Ruminococcus hydrogenotrophicus</name>
    <dbReference type="NCBI Taxonomy" id="476272"/>
    <lineage>
        <taxon>Bacteria</taxon>
        <taxon>Bacillati</taxon>
        <taxon>Bacillota</taxon>
        <taxon>Clostridia</taxon>
        <taxon>Lachnospirales</taxon>
        <taxon>Lachnospiraceae</taxon>
        <taxon>Blautia</taxon>
    </lineage>
</organism>
<dbReference type="HOGENOM" id="CLU_2895041_0_0_9"/>
<dbReference type="GeneID" id="86822273"/>
<dbReference type="PATRIC" id="fig|476272.21.peg.2033"/>
<protein>
    <submittedName>
        <fullName evidence="1">Uncharacterized protein</fullName>
    </submittedName>
</protein>
<keyword evidence="2" id="KW-1185">Reference proteome</keyword>
<proteinExistence type="predicted"/>
<gene>
    <name evidence="1" type="ORF">RUMHYD_01993</name>
</gene>
<dbReference type="Proteomes" id="UP000003100">
    <property type="component" value="Unassembled WGS sequence"/>
</dbReference>
<dbReference type="AlphaFoldDB" id="C0CMB2"/>
<name>C0CMB2_BLAHS</name>
<dbReference type="RefSeq" id="WP_005948938.1">
    <property type="nucleotide sequence ID" value="NZ_CP136423.1"/>
</dbReference>
<dbReference type="eggNOG" id="ENOG5030GK5">
    <property type="taxonomic scope" value="Bacteria"/>
</dbReference>
<evidence type="ECO:0000313" key="1">
    <source>
        <dbReference type="EMBL" id="EEG49182.1"/>
    </source>
</evidence>
<evidence type="ECO:0000313" key="2">
    <source>
        <dbReference type="Proteomes" id="UP000003100"/>
    </source>
</evidence>
<accession>C0CMB2</accession>
<sequence length="66" mass="7251">MKAIKIISIINQGGEYAVTATYNEVNENGDIVKKNEKAPTFYAVGDIYDKVKSIENIVTERLSGDA</sequence>
<reference evidence="1 2" key="1">
    <citation type="submission" date="2009-01" db="EMBL/GenBank/DDBJ databases">
        <authorList>
            <person name="Fulton L."/>
            <person name="Clifton S."/>
            <person name="Fulton B."/>
            <person name="Xu J."/>
            <person name="Minx P."/>
            <person name="Pepin K.H."/>
            <person name="Johnson M."/>
            <person name="Bhonagiri V."/>
            <person name="Nash W.E."/>
            <person name="Mardis E.R."/>
            <person name="Wilson R.K."/>
        </authorList>
    </citation>
    <scope>NUCLEOTIDE SEQUENCE [LARGE SCALE GENOMIC DNA]</scope>
    <source>
        <strain evidence="2">DSM 10507 / JCM 14656 / S5a33</strain>
    </source>
</reference>
<dbReference type="EMBL" id="ACBZ01000101">
    <property type="protein sequence ID" value="EEG49182.1"/>
    <property type="molecule type" value="Genomic_DNA"/>
</dbReference>